<organism evidence="1 2">
    <name type="scientific">Amycolatopsis taiwanensis</name>
    <dbReference type="NCBI Taxonomy" id="342230"/>
    <lineage>
        <taxon>Bacteria</taxon>
        <taxon>Bacillati</taxon>
        <taxon>Actinomycetota</taxon>
        <taxon>Actinomycetes</taxon>
        <taxon>Pseudonocardiales</taxon>
        <taxon>Pseudonocardiaceae</taxon>
        <taxon>Amycolatopsis</taxon>
    </lineage>
</organism>
<dbReference type="AlphaFoldDB" id="A0A9W6QV61"/>
<reference evidence="1" key="1">
    <citation type="submission" date="2023-03" db="EMBL/GenBank/DDBJ databases">
        <title>Amycolatopsis taiwanensis NBRC 103393.</title>
        <authorList>
            <person name="Ichikawa N."/>
            <person name="Sato H."/>
            <person name="Tonouchi N."/>
        </authorList>
    </citation>
    <scope>NUCLEOTIDE SEQUENCE</scope>
    <source>
        <strain evidence="1">NBRC 103393</strain>
    </source>
</reference>
<evidence type="ECO:0000313" key="1">
    <source>
        <dbReference type="EMBL" id="GLY64729.1"/>
    </source>
</evidence>
<sequence>MLTRTGSPFALIRATRKDMDRFRFPAVQTGLVLGPDQRGRPVAVEAFRPAPTHVVVIGSLRFAQLLGFRALALGAHLSIRSPVPTRWTVLTQQRGEPGARPRPELLLVDNVSSGPIEANPSLRPWSTVLSVRQDIEPADAEPLGRADLVLVQARPDGQATLLANALNLPESVASSFSTIPEGFVAVVHRRNVQWVRLTPTMVERHLIGDPFQTS</sequence>
<dbReference type="Proteomes" id="UP001165136">
    <property type="component" value="Unassembled WGS sequence"/>
</dbReference>
<dbReference type="RefSeq" id="WP_027942705.1">
    <property type="nucleotide sequence ID" value="NZ_BSTI01000002.1"/>
</dbReference>
<evidence type="ECO:0000313" key="2">
    <source>
        <dbReference type="Proteomes" id="UP001165136"/>
    </source>
</evidence>
<comment type="caution">
    <text evidence="1">The sequence shown here is derived from an EMBL/GenBank/DDBJ whole genome shotgun (WGS) entry which is preliminary data.</text>
</comment>
<name>A0A9W6QV61_9PSEU</name>
<dbReference type="EMBL" id="BSTI01000002">
    <property type="protein sequence ID" value="GLY64729.1"/>
    <property type="molecule type" value="Genomic_DNA"/>
</dbReference>
<proteinExistence type="predicted"/>
<gene>
    <name evidence="1" type="ORF">Atai01_13480</name>
</gene>
<accession>A0A9W6QV61</accession>
<protein>
    <submittedName>
        <fullName evidence="1">Uncharacterized protein</fullName>
    </submittedName>
</protein>
<keyword evidence="2" id="KW-1185">Reference proteome</keyword>